<dbReference type="AlphaFoldDB" id="G8C2P9"/>
<organism evidence="1">
    <name type="scientific">Candidatus Mycoplasma haematominutum 'Birmingham 1'</name>
    <dbReference type="NCBI Taxonomy" id="1116213"/>
    <lineage>
        <taxon>Bacteria</taxon>
        <taxon>Bacillati</taxon>
        <taxon>Mycoplasmatota</taxon>
        <taxon>Mollicutes</taxon>
        <taxon>Mycoplasmataceae</taxon>
        <taxon>Mycoplasma</taxon>
    </lineage>
</organism>
<reference evidence="1" key="1">
    <citation type="submission" date="2011-11" db="EMBL/GenBank/DDBJ databases">
        <title>Complete genome sequence of Candidatus Mycoplasma haemominutum.</title>
        <authorList>
            <person name="Barker E.N."/>
            <person name="Darby A.C."/>
            <person name="Helps C.R."/>
            <person name="Peters I.R."/>
            <person name="Hughes M.A."/>
            <person name="Radford A.D."/>
            <person name="Novacco M."/>
            <person name="Boretti F."/>
            <person name="Hofmann-Lehmann R."/>
            <person name="Tasker S."/>
        </authorList>
    </citation>
    <scope>NUCLEOTIDE SEQUENCE</scope>
    <source>
        <strain evidence="1">Birmingham 1</strain>
    </source>
</reference>
<reference evidence="1" key="2">
    <citation type="submission" date="2011-11" db="EMBL/GenBank/DDBJ databases">
        <authorList>
            <person name="Barker E."/>
        </authorList>
    </citation>
    <scope>NUCLEOTIDE SEQUENCE</scope>
    <source>
        <strain evidence="1">Birmingham 1</strain>
    </source>
</reference>
<dbReference type="RefSeq" id="WP_015511462.1">
    <property type="nucleotide sequence ID" value="NC_021007.1"/>
</dbReference>
<dbReference type="EMBL" id="HE613254">
    <property type="protein sequence ID" value="CCE66597.1"/>
    <property type="molecule type" value="Genomic_DNA"/>
</dbReference>
<dbReference type="HOGENOM" id="CLU_634140_0_0_14"/>
<dbReference type="PATRIC" id="fig|1116213.3.peg.83"/>
<protein>
    <submittedName>
        <fullName evidence="1">Uncharacterized protein</fullName>
    </submittedName>
</protein>
<dbReference type="KEGG" id="mhb:MHM_00790"/>
<gene>
    <name evidence="1" type="ORF">MHM_00790</name>
</gene>
<proteinExistence type="predicted"/>
<evidence type="ECO:0000313" key="1">
    <source>
        <dbReference type="EMBL" id="CCE66597.1"/>
    </source>
</evidence>
<name>G8C2P9_9MOLU</name>
<sequence>MPIFQLSALKYAVLSAIVGLSSSVLLVYSHNSPGREIISTRENHSNSAVRSLNTKESEIELRSQAPQIALISSYDNSQESSQIPVALTISEGKNEINSAQFAREKVNVNPSPILEVSTEDKMQAYHELLGAIWNILRSTLWVNEKFGSAWISHVRASVPKDSGVETQTREIKISVEDISNMKKGIAGDAVKSKREEMASLFSDFCYSDNFKQPGLTEIKNPTEKYNSSKIKCELKGTVSNADSSGSSVTTLSFVRAAENQTYSLDIDFNTEGGKNSLMIQYVSYKDRTWYSSGIYQANGAYNNTRRHIGGELEKSEAAGFPITVIDREFSQMFQDISANSTAFYKLINTISDCLIDRECAAIFHREKGDVWELSQRTPGISRQESFYEENYKHIHPFSRRYWMVAEKVQKNPTVYSQFLKFKLSDLEKSRWF</sequence>
<accession>G8C2P9</accession>